<evidence type="ECO:0000313" key="1">
    <source>
        <dbReference type="EMBL" id="KKR12638.1"/>
    </source>
</evidence>
<accession>A0A0G0NB14</accession>
<dbReference type="AlphaFoldDB" id="A0A0G0NB14"/>
<evidence type="ECO:0000313" key="2">
    <source>
        <dbReference type="Proteomes" id="UP000034665"/>
    </source>
</evidence>
<dbReference type="STRING" id="1619013.UT41_C0001G0182"/>
<dbReference type="Proteomes" id="UP000034665">
    <property type="component" value="Unassembled WGS sequence"/>
</dbReference>
<protein>
    <recommendedName>
        <fullName evidence="3">HD domain-containing protein</fullName>
    </recommendedName>
</protein>
<organism evidence="1 2">
    <name type="scientific">Candidatus Wolfebacteria bacterium GW2011_GWC2_39_22</name>
    <dbReference type="NCBI Taxonomy" id="1619013"/>
    <lineage>
        <taxon>Bacteria</taxon>
        <taxon>Candidatus Wolfeibacteriota</taxon>
    </lineage>
</organism>
<reference evidence="1 2" key="1">
    <citation type="journal article" date="2015" name="Nature">
        <title>rRNA introns, odd ribosomes, and small enigmatic genomes across a large radiation of phyla.</title>
        <authorList>
            <person name="Brown C.T."/>
            <person name="Hug L.A."/>
            <person name="Thomas B.C."/>
            <person name="Sharon I."/>
            <person name="Castelle C.J."/>
            <person name="Singh A."/>
            <person name="Wilkins M.J."/>
            <person name="Williams K.H."/>
            <person name="Banfield J.F."/>
        </authorList>
    </citation>
    <scope>NUCLEOTIDE SEQUENCE [LARGE SCALE GENOMIC DNA]</scope>
</reference>
<gene>
    <name evidence="1" type="ORF">UT41_C0001G0182</name>
</gene>
<evidence type="ECO:0008006" key="3">
    <source>
        <dbReference type="Google" id="ProtNLM"/>
    </source>
</evidence>
<comment type="caution">
    <text evidence="1">The sequence shown here is derived from an EMBL/GenBank/DDBJ whole genome shotgun (WGS) entry which is preliminary data.</text>
</comment>
<dbReference type="EMBL" id="LBWR01000001">
    <property type="protein sequence ID" value="KKR12638.1"/>
    <property type="molecule type" value="Genomic_DNA"/>
</dbReference>
<proteinExistence type="predicted"/>
<sequence length="197" mass="23271">MTPTYRTIEEMIEMIPEPNRGVCVRILADNRILFQTVQGASHNHQAWPGGYFDHVQETMNIAIVLYETLHTLRPLHFTLADALLVNFFHDIEKPWKYELGENGELYYREELKDKMAQRIFRTQKLHEYGIQLTEEQDNAIRYIEGEFDDYTNERRVMGPLAAFCHMCDVASARIWFDHPRAHHDPLHGAERMRDINI</sequence>
<name>A0A0G0NB14_9BACT</name>